<dbReference type="EMBL" id="CYKH01001080">
    <property type="protein sequence ID" value="CUG82609.1"/>
    <property type="molecule type" value="Genomic_DNA"/>
</dbReference>
<name>A0A0S4J4M6_BODSA</name>
<accession>A0A0S4J4M6</accession>
<dbReference type="AlphaFoldDB" id="A0A0S4J4M6"/>
<proteinExistence type="predicted"/>
<reference evidence="3" key="1">
    <citation type="submission" date="2015-09" db="EMBL/GenBank/DDBJ databases">
        <authorList>
            <consortium name="Pathogen Informatics"/>
        </authorList>
    </citation>
    <scope>NUCLEOTIDE SEQUENCE [LARGE SCALE GENOMIC DNA]</scope>
    <source>
        <strain evidence="3">Lake Konstanz</strain>
    </source>
</reference>
<evidence type="ECO:0000313" key="2">
    <source>
        <dbReference type="EMBL" id="CUG82609.1"/>
    </source>
</evidence>
<keyword evidence="3" id="KW-1185">Reference proteome</keyword>
<evidence type="ECO:0000313" key="3">
    <source>
        <dbReference type="Proteomes" id="UP000051952"/>
    </source>
</evidence>
<feature type="region of interest" description="Disordered" evidence="1">
    <location>
        <begin position="601"/>
        <end position="633"/>
    </location>
</feature>
<evidence type="ECO:0000256" key="1">
    <source>
        <dbReference type="SAM" id="MobiDB-lite"/>
    </source>
</evidence>
<feature type="compositionally biased region" description="Polar residues" evidence="1">
    <location>
        <begin position="601"/>
        <end position="613"/>
    </location>
</feature>
<sequence>MCYQLLIESLSQHGRDILAEWSINERSLPCVDPEALRRAGMRAGDLAEMKKFLGLAKRPREFEDDEEPNGERTVAAPEPHFASVEDAFNALSLRPNAPAAVVLGLSAAVKRYNEAAIKEGLISGVKQVMAGFGQSVDKSRLPLMCVLGAPGQGKTETLNFIRRIAGAQKLVIEVINKHIKSLELRLECKHVIALFATFDPTSPYDVVDEPAVESALCNRLLSNYVGVAFDSSQSKRFDNMTLEDLTEFVRRNEAAKCSCAPCEVCVFLLVDEVLKVGAGREPRENVSILLDAICTTQHSALEGKALTFAVVTSLQVDGIHSCVTTSSRRPLHSIPLYPCRAADIDDLVGEMIECAVRSNRLEPMGAADARAKLLWPAHATGGHFRSLATLWLFFIQNPSFFTRPQIIRKARTAAIILDVMAQRLHKPTLAITETAHIGATFSKQGVSMTLYDAAMSNAHGVLYEETDAMDHLVRPCVMPCGLSERSPFEGDTAVAQSIVKLWARMHNLLTSVKANTTKGWEMGVPLLEVVASTLMYEVNGKKLVAFCDVWRGAHVQCWGGQKAKLFYRPLGSGCVDVYKLGATEPTKAADDAALRKVCESSEPTLSRAETPNYPSIKGAHTPSGLSLEASSRW</sequence>
<organism evidence="2 3">
    <name type="scientific">Bodo saltans</name>
    <name type="common">Flagellated protozoan</name>
    <dbReference type="NCBI Taxonomy" id="75058"/>
    <lineage>
        <taxon>Eukaryota</taxon>
        <taxon>Discoba</taxon>
        <taxon>Euglenozoa</taxon>
        <taxon>Kinetoplastea</taxon>
        <taxon>Metakinetoplastina</taxon>
        <taxon>Eubodonida</taxon>
        <taxon>Bodonidae</taxon>
        <taxon>Bodo</taxon>
    </lineage>
</organism>
<dbReference type="VEuPathDB" id="TriTrypDB:BSAL_87215"/>
<dbReference type="Proteomes" id="UP000051952">
    <property type="component" value="Unassembled WGS sequence"/>
</dbReference>
<gene>
    <name evidence="2" type="ORF">BSAL_87215</name>
</gene>
<protein>
    <submittedName>
        <fullName evidence="2">Uncharacterized protein</fullName>
    </submittedName>
</protein>